<keyword evidence="7" id="KW-1185">Reference proteome</keyword>
<evidence type="ECO:0000313" key="6">
    <source>
        <dbReference type="EMBL" id="MRH78632.1"/>
    </source>
</evidence>
<dbReference type="PROSITE" id="PS51350">
    <property type="entry name" value="PTS_HPR_DOM"/>
    <property type="match status" value="1"/>
</dbReference>
<proteinExistence type="inferred from homology"/>
<dbReference type="Gene3D" id="3.30.1340.10">
    <property type="entry name" value="HPr-like"/>
    <property type="match status" value="1"/>
</dbReference>
<name>A0A6N7QRK5_9GAMM</name>
<sequence>MPPCIEINVAIVNQRGLHARAAAKLVAAATSFSAEITIAHNQQVANAKSILGLMMLAASQGGELRVSATGADAEAAAAALKALVESGFNELPE</sequence>
<accession>A0A6N7QRK5</accession>
<dbReference type="Pfam" id="PF00381">
    <property type="entry name" value="PTS-HPr"/>
    <property type="match status" value="1"/>
</dbReference>
<dbReference type="InterPro" id="IPR050399">
    <property type="entry name" value="HPr"/>
</dbReference>
<dbReference type="PROSITE" id="PS00369">
    <property type="entry name" value="PTS_HPR_HIS"/>
    <property type="match status" value="1"/>
</dbReference>
<dbReference type="EMBL" id="WJPP01000004">
    <property type="protein sequence ID" value="MRH78632.1"/>
    <property type="molecule type" value="Genomic_DNA"/>
</dbReference>
<keyword evidence="3" id="KW-0963">Cytoplasm</keyword>
<dbReference type="RefSeq" id="WP_153719686.1">
    <property type="nucleotide sequence ID" value="NZ_WJPP01000004.1"/>
</dbReference>
<reference evidence="6 7" key="1">
    <citation type="submission" date="2019-11" db="EMBL/GenBank/DDBJ databases">
        <authorList>
            <person name="Zhang X.Y."/>
        </authorList>
    </citation>
    <scope>NUCLEOTIDE SEQUENCE [LARGE SCALE GENOMIC DNA]</scope>
    <source>
        <strain evidence="6 7">C176</strain>
    </source>
</reference>
<keyword evidence="4" id="KW-0598">Phosphotransferase system</keyword>
<dbReference type="PANTHER" id="PTHR33705:SF2">
    <property type="entry name" value="PHOSPHOCARRIER PROTEIN NPR"/>
    <property type="match status" value="1"/>
</dbReference>
<dbReference type="SUPFAM" id="SSF55594">
    <property type="entry name" value="HPr-like"/>
    <property type="match status" value="1"/>
</dbReference>
<comment type="similarity">
    <text evidence="2">Belongs to the HPr family.</text>
</comment>
<dbReference type="InterPro" id="IPR000032">
    <property type="entry name" value="HPr-like"/>
</dbReference>
<evidence type="ECO:0000259" key="5">
    <source>
        <dbReference type="PROSITE" id="PS51350"/>
    </source>
</evidence>
<protein>
    <submittedName>
        <fullName evidence="6">HPr family phosphocarrier protein</fullName>
    </submittedName>
</protein>
<dbReference type="PANTHER" id="PTHR33705">
    <property type="entry name" value="PHOSPHOCARRIER PROTEIN HPR"/>
    <property type="match status" value="1"/>
</dbReference>
<evidence type="ECO:0000256" key="1">
    <source>
        <dbReference type="ARBA" id="ARBA00004496"/>
    </source>
</evidence>
<feature type="domain" description="HPr" evidence="5">
    <location>
        <begin position="2"/>
        <end position="91"/>
    </location>
</feature>
<dbReference type="Proteomes" id="UP000433788">
    <property type="component" value="Unassembled WGS sequence"/>
</dbReference>
<dbReference type="NCBIfam" id="TIGR01003">
    <property type="entry name" value="PTS_HPr_family"/>
    <property type="match status" value="1"/>
</dbReference>
<dbReference type="GO" id="GO:0009401">
    <property type="term" value="P:phosphoenolpyruvate-dependent sugar phosphotransferase system"/>
    <property type="evidence" value="ECO:0007669"/>
    <property type="project" value="UniProtKB-KW"/>
</dbReference>
<organism evidence="6 7">
    <name type="scientific">Spiribacter salilacus</name>
    <dbReference type="NCBI Taxonomy" id="2664894"/>
    <lineage>
        <taxon>Bacteria</taxon>
        <taxon>Pseudomonadati</taxon>
        <taxon>Pseudomonadota</taxon>
        <taxon>Gammaproteobacteria</taxon>
        <taxon>Chromatiales</taxon>
        <taxon>Ectothiorhodospiraceae</taxon>
        <taxon>Spiribacter</taxon>
    </lineage>
</organism>
<dbReference type="InterPro" id="IPR035895">
    <property type="entry name" value="HPr-like_sf"/>
</dbReference>
<gene>
    <name evidence="6" type="ORF">GH984_07925</name>
</gene>
<dbReference type="InterPro" id="IPR001020">
    <property type="entry name" value="PTS_HPr_His_P_site"/>
</dbReference>
<dbReference type="AlphaFoldDB" id="A0A6N7QRK5"/>
<comment type="subcellular location">
    <subcellularLocation>
        <location evidence="1">Cytoplasm</location>
    </subcellularLocation>
</comment>
<evidence type="ECO:0000313" key="7">
    <source>
        <dbReference type="Proteomes" id="UP000433788"/>
    </source>
</evidence>
<dbReference type="PRINTS" id="PR00107">
    <property type="entry name" value="PHOSPHOCPHPR"/>
</dbReference>
<dbReference type="GO" id="GO:0005737">
    <property type="term" value="C:cytoplasm"/>
    <property type="evidence" value="ECO:0007669"/>
    <property type="project" value="UniProtKB-SubCell"/>
</dbReference>
<evidence type="ECO:0000256" key="2">
    <source>
        <dbReference type="ARBA" id="ARBA00010736"/>
    </source>
</evidence>
<comment type="caution">
    <text evidence="6">The sequence shown here is derived from an EMBL/GenBank/DDBJ whole genome shotgun (WGS) entry which is preliminary data.</text>
</comment>
<evidence type="ECO:0000256" key="3">
    <source>
        <dbReference type="ARBA" id="ARBA00022490"/>
    </source>
</evidence>
<evidence type="ECO:0000256" key="4">
    <source>
        <dbReference type="ARBA" id="ARBA00022683"/>
    </source>
</evidence>
<dbReference type="CDD" id="cd00367">
    <property type="entry name" value="PTS-HPr_like"/>
    <property type="match status" value="1"/>
</dbReference>